<dbReference type="GO" id="GO:0038023">
    <property type="term" value="F:signaling receptor activity"/>
    <property type="evidence" value="ECO:0007669"/>
    <property type="project" value="InterPro"/>
</dbReference>
<proteinExistence type="inferred from homology"/>
<evidence type="ECO:0000256" key="7">
    <source>
        <dbReference type="ARBA" id="ARBA00023180"/>
    </source>
</evidence>
<dbReference type="GO" id="GO:0007399">
    <property type="term" value="P:nervous system development"/>
    <property type="evidence" value="ECO:0007669"/>
    <property type="project" value="TreeGrafter"/>
</dbReference>
<name>A0A665X9C1_ECHNA</name>
<dbReference type="InterPro" id="IPR003438">
    <property type="entry name" value="GDNF_rcpt"/>
</dbReference>
<dbReference type="AlphaFoldDB" id="A0A665X9C1"/>
<keyword evidence="11" id="KW-1185">Reference proteome</keyword>
<reference evidence="10" key="3">
    <citation type="submission" date="2025-09" db="UniProtKB">
        <authorList>
            <consortium name="Ensembl"/>
        </authorList>
    </citation>
    <scope>IDENTIFICATION</scope>
</reference>
<evidence type="ECO:0000256" key="5">
    <source>
        <dbReference type="ARBA" id="ARBA00023136"/>
    </source>
</evidence>
<protein>
    <recommendedName>
        <fullName evidence="9">GDNF/GAS1 domain-containing protein</fullName>
    </recommendedName>
</protein>
<evidence type="ECO:0000256" key="1">
    <source>
        <dbReference type="ARBA" id="ARBA00004236"/>
    </source>
</evidence>
<dbReference type="SUPFAM" id="SSF110035">
    <property type="entry name" value="GDNF receptor-like"/>
    <property type="match status" value="1"/>
</dbReference>
<evidence type="ECO:0000259" key="9">
    <source>
        <dbReference type="SMART" id="SM00907"/>
    </source>
</evidence>
<dbReference type="PANTHER" id="PTHR10269">
    <property type="entry name" value="GDNF RECEPTOR ALPHA"/>
    <property type="match status" value="1"/>
</dbReference>
<dbReference type="SMART" id="SM00907">
    <property type="entry name" value="GDNF"/>
    <property type="match status" value="2"/>
</dbReference>
<keyword evidence="8" id="KW-0812">Transmembrane</keyword>
<dbReference type="Pfam" id="PF02351">
    <property type="entry name" value="GDNF"/>
    <property type="match status" value="2"/>
</dbReference>
<evidence type="ECO:0000313" key="10">
    <source>
        <dbReference type="Ensembl" id="ENSENLP00000052564.1"/>
    </source>
</evidence>
<dbReference type="GO" id="GO:0043235">
    <property type="term" value="C:receptor complex"/>
    <property type="evidence" value="ECO:0007669"/>
    <property type="project" value="TreeGrafter"/>
</dbReference>
<comment type="similarity">
    <text evidence="2">Belongs to the GDNFR family.</text>
</comment>
<keyword evidence="4" id="KW-0732">Signal</keyword>
<organism evidence="10 11">
    <name type="scientific">Echeneis naucrates</name>
    <name type="common">Live sharksucker</name>
    <dbReference type="NCBI Taxonomy" id="173247"/>
    <lineage>
        <taxon>Eukaryota</taxon>
        <taxon>Metazoa</taxon>
        <taxon>Chordata</taxon>
        <taxon>Craniata</taxon>
        <taxon>Vertebrata</taxon>
        <taxon>Euteleostomi</taxon>
        <taxon>Actinopterygii</taxon>
        <taxon>Neopterygii</taxon>
        <taxon>Teleostei</taxon>
        <taxon>Neoteleostei</taxon>
        <taxon>Acanthomorphata</taxon>
        <taxon>Carangaria</taxon>
        <taxon>Carangiformes</taxon>
        <taxon>Echeneidae</taxon>
        <taxon>Echeneis</taxon>
    </lineage>
</organism>
<feature type="domain" description="GDNF/GAS1" evidence="9">
    <location>
        <begin position="1"/>
        <end position="73"/>
    </location>
</feature>
<reference evidence="10" key="2">
    <citation type="submission" date="2025-08" db="UniProtKB">
        <authorList>
            <consortium name="Ensembl"/>
        </authorList>
    </citation>
    <scope>IDENTIFICATION</scope>
</reference>
<sequence>MTACVSDTVCNKGLVPVLQACRGSCGHERCQQVTQAFYGSMPRNIADMLVMCDCDASNERCLHMKAALHSASCEDETQICQETVHRCLADSNCRDPLKAFQAKCWRFEDTLCNGSDAQSDECFASMDPALILGADPGCKRAFMATLGTALHRPCSCKGMHNDELKTCSNIHDVIHNRSHFVTSWKSSSGPTKPPEINNSQHNYSWSHDHLLYAFVTLVLIAVVVIMPLAFVSKIWLLRKSAKKALRHPHKSNCVAIL</sequence>
<dbReference type="GO" id="GO:0009897">
    <property type="term" value="C:external side of plasma membrane"/>
    <property type="evidence" value="ECO:0007669"/>
    <property type="project" value="TreeGrafter"/>
</dbReference>
<keyword evidence="6" id="KW-0675">Receptor</keyword>
<dbReference type="Ensembl" id="ENSENLT00000053831.1">
    <property type="protein sequence ID" value="ENSENLP00000052564.1"/>
    <property type="gene ID" value="ENSENLG00000021974.1"/>
</dbReference>
<gene>
    <name evidence="10" type="primary">gfral</name>
</gene>
<feature type="domain" description="GDNF/GAS1" evidence="9">
    <location>
        <begin position="80"/>
        <end position="178"/>
    </location>
</feature>
<dbReference type="PANTHER" id="PTHR10269:SF1">
    <property type="entry name" value="GDNF FAMILY RECEPTOR ALPHA-LIKE"/>
    <property type="match status" value="1"/>
</dbReference>
<comment type="subcellular location">
    <subcellularLocation>
        <location evidence="1">Cell membrane</location>
    </subcellularLocation>
</comment>
<keyword evidence="8" id="KW-1133">Transmembrane helix</keyword>
<evidence type="ECO:0000256" key="8">
    <source>
        <dbReference type="SAM" id="Phobius"/>
    </source>
</evidence>
<reference evidence="10" key="1">
    <citation type="submission" date="2021-04" db="EMBL/GenBank/DDBJ databases">
        <authorList>
            <consortium name="Wellcome Sanger Institute Data Sharing"/>
        </authorList>
    </citation>
    <scope>NUCLEOTIDE SEQUENCE [LARGE SCALE GENOMIC DNA]</scope>
</reference>
<evidence type="ECO:0000256" key="3">
    <source>
        <dbReference type="ARBA" id="ARBA00022475"/>
    </source>
</evidence>
<keyword evidence="5 8" id="KW-0472">Membrane</keyword>
<dbReference type="OMA" id="CEDETQI"/>
<accession>A0A665X9C1</accession>
<dbReference type="GO" id="GO:0007169">
    <property type="term" value="P:cell surface receptor protein tyrosine kinase signaling pathway"/>
    <property type="evidence" value="ECO:0007669"/>
    <property type="project" value="UniProtKB-ARBA"/>
</dbReference>
<dbReference type="InParanoid" id="A0A665X9C1"/>
<dbReference type="InterPro" id="IPR037193">
    <property type="entry name" value="GDNF_alpha"/>
</dbReference>
<feature type="transmembrane region" description="Helical" evidence="8">
    <location>
        <begin position="210"/>
        <end position="236"/>
    </location>
</feature>
<dbReference type="Proteomes" id="UP000472264">
    <property type="component" value="Chromosome 15"/>
</dbReference>
<evidence type="ECO:0000256" key="4">
    <source>
        <dbReference type="ARBA" id="ARBA00022729"/>
    </source>
</evidence>
<keyword evidence="7" id="KW-0325">Glycoprotein</keyword>
<evidence type="ECO:0000256" key="6">
    <source>
        <dbReference type="ARBA" id="ARBA00023170"/>
    </source>
</evidence>
<dbReference type="InterPro" id="IPR016017">
    <property type="entry name" value="GDNF/GAS1"/>
</dbReference>
<evidence type="ECO:0000313" key="11">
    <source>
        <dbReference type="Proteomes" id="UP000472264"/>
    </source>
</evidence>
<keyword evidence="3" id="KW-1003">Cell membrane</keyword>
<evidence type="ECO:0000256" key="2">
    <source>
        <dbReference type="ARBA" id="ARBA00005961"/>
    </source>
</evidence>